<organism evidence="1">
    <name type="scientific">Siphoviridae sp. ctiam3</name>
    <dbReference type="NCBI Taxonomy" id="2825624"/>
    <lineage>
        <taxon>Viruses</taxon>
        <taxon>Duplodnaviria</taxon>
        <taxon>Heunggongvirae</taxon>
        <taxon>Uroviricota</taxon>
        <taxon>Caudoviricetes</taxon>
    </lineage>
</organism>
<accession>A0A8S5P4I2</accession>
<dbReference type="SUPFAM" id="SSF69279">
    <property type="entry name" value="Phage tail proteins"/>
    <property type="match status" value="1"/>
</dbReference>
<evidence type="ECO:0000313" key="1">
    <source>
        <dbReference type="EMBL" id="DAE01974.1"/>
    </source>
</evidence>
<protein>
    <submittedName>
        <fullName evidence="1">Tail tube protein</fullName>
    </submittedName>
</protein>
<dbReference type="Pfam" id="PF09393">
    <property type="entry name" value="DUF2001"/>
    <property type="match status" value="1"/>
</dbReference>
<name>A0A8S5P4I2_9CAUD</name>
<dbReference type="EMBL" id="BK015338">
    <property type="protein sequence ID" value="DAE01974.1"/>
    <property type="molecule type" value="Genomic_DNA"/>
</dbReference>
<dbReference type="InterPro" id="IPR018989">
    <property type="entry name" value="DUF2001"/>
</dbReference>
<dbReference type="Gene3D" id="2.30.110.40">
    <property type="entry name" value="Phage tail tube protein"/>
    <property type="match status" value="1"/>
</dbReference>
<dbReference type="InterPro" id="IPR038628">
    <property type="entry name" value="XkdM-like_sf"/>
</dbReference>
<proteinExistence type="predicted"/>
<sequence>MKNFAPQQVMTGSHGQVWIDGDLVAEVTAFKATIKLSKEEVKKAKTMSKQYKYVGYEGTGNITMNKVSSLLIKKCAENIKKGRATVCHVVAQVDDPDAVGVETISIYDVTFDSLTLANWKVGSIIEESVDFTFTDFEVIDMATGE</sequence>
<reference evidence="1" key="1">
    <citation type="journal article" date="2021" name="Proc. Natl. Acad. Sci. U.S.A.">
        <title>A Catalog of Tens of Thousands of Viruses from Human Metagenomes Reveals Hidden Associations with Chronic Diseases.</title>
        <authorList>
            <person name="Tisza M.J."/>
            <person name="Buck C.B."/>
        </authorList>
    </citation>
    <scope>NUCLEOTIDE SEQUENCE</scope>
    <source>
        <strain evidence="1">Ctiam3</strain>
    </source>
</reference>